<dbReference type="KEGG" id="ang:An04g04090"/>
<name>A0AAJ8BQ38_ASPNG</name>
<dbReference type="RefSeq" id="XP_059600521.1">
    <property type="nucleotide sequence ID" value="XM_059747456.1"/>
</dbReference>
<reference evidence="2" key="2">
    <citation type="submission" date="2025-08" db="UniProtKB">
        <authorList>
            <consortium name="RefSeq"/>
        </authorList>
    </citation>
    <scope>IDENTIFICATION</scope>
</reference>
<feature type="region of interest" description="Disordered" evidence="1">
    <location>
        <begin position="1"/>
        <end position="102"/>
    </location>
</feature>
<organism evidence="2">
    <name type="scientific">Aspergillus niger</name>
    <dbReference type="NCBI Taxonomy" id="5061"/>
    <lineage>
        <taxon>Eukaryota</taxon>
        <taxon>Fungi</taxon>
        <taxon>Dikarya</taxon>
        <taxon>Ascomycota</taxon>
        <taxon>Pezizomycotina</taxon>
        <taxon>Eurotiomycetes</taxon>
        <taxon>Eurotiomycetidae</taxon>
        <taxon>Eurotiales</taxon>
        <taxon>Aspergillaceae</taxon>
        <taxon>Aspergillus</taxon>
        <taxon>Aspergillus subgen. Circumdati</taxon>
    </lineage>
</organism>
<dbReference type="AlphaFoldDB" id="A0AAJ8BQ38"/>
<evidence type="ECO:0000256" key="1">
    <source>
        <dbReference type="SAM" id="MobiDB-lite"/>
    </source>
</evidence>
<dbReference type="VEuPathDB" id="FungiDB:An04g04090"/>
<feature type="compositionally biased region" description="Low complexity" evidence="1">
    <location>
        <begin position="9"/>
        <end position="18"/>
    </location>
</feature>
<accession>A0AAJ8BQ38</accession>
<protein>
    <submittedName>
        <fullName evidence="2">Uncharacterized protein</fullName>
    </submittedName>
</protein>
<dbReference type="GeneID" id="84590869"/>
<evidence type="ECO:0000313" key="2">
    <source>
        <dbReference type="RefSeq" id="XP_059600521.1"/>
    </source>
</evidence>
<reference evidence="2" key="1">
    <citation type="submission" date="2025-02" db="EMBL/GenBank/DDBJ databases">
        <authorList>
            <consortium name="NCBI Genome Project"/>
        </authorList>
    </citation>
    <scope>NUCLEOTIDE SEQUENCE</scope>
</reference>
<sequence>MAGWGKKVSSSNSTSRASGTGIRENLQAERQSIFTPGKRPSMRPSKLMHNKSSKEGGGGGNWAGKPASQQKERPGMRREELAESKQLYMKDRRKSSVRVASGAAAPNGCKQLLTFDPNRPGCHANETPLLRSNNVMEASQAPFHSACLPRGDFLHGSRDAVADPALAGASGSILFYVYDLKSHSIPNLSMGMFEQQVTPTTIAQTSSGRNSVR</sequence>
<proteinExistence type="predicted"/>
<feature type="compositionally biased region" description="Basic and acidic residues" evidence="1">
    <location>
        <begin position="70"/>
        <end position="83"/>
    </location>
</feature>
<gene>
    <name evidence="2" type="ORF">An04g04090</name>
</gene>